<evidence type="ECO:0000313" key="2">
    <source>
        <dbReference type="EMBL" id="AKB83461.1"/>
    </source>
</evidence>
<dbReference type="Pfam" id="PF02272">
    <property type="entry name" value="DHHA1"/>
    <property type="match status" value="1"/>
</dbReference>
<feature type="domain" description="RCK N-terminal" evidence="1">
    <location>
        <begin position="34"/>
        <end position="151"/>
    </location>
</feature>
<dbReference type="EMBL" id="CP009517">
    <property type="protein sequence ID" value="AKB83461.1"/>
    <property type="molecule type" value="Genomic_DNA"/>
</dbReference>
<dbReference type="InterPro" id="IPR051319">
    <property type="entry name" value="Oligoribo/pAp-PDE_c-di-AMP_PDE"/>
</dbReference>
<dbReference type="PANTHER" id="PTHR47618">
    <property type="entry name" value="BIFUNCTIONAL OLIGORIBONUCLEASE AND PAP PHOSPHATASE NRNA"/>
    <property type="match status" value="1"/>
</dbReference>
<dbReference type="PANTHER" id="PTHR47618:SF1">
    <property type="entry name" value="BIFUNCTIONAL OLIGORIBONUCLEASE AND PAP PHOSPHATASE NRNA"/>
    <property type="match status" value="1"/>
</dbReference>
<dbReference type="InterPro" id="IPR003148">
    <property type="entry name" value="RCK_N"/>
</dbReference>
<dbReference type="InterPro" id="IPR003156">
    <property type="entry name" value="DHHA1_dom"/>
</dbReference>
<dbReference type="InterPro" id="IPR001667">
    <property type="entry name" value="DDH_dom"/>
</dbReference>
<dbReference type="PATRIC" id="fig|1434107.4.peg.3658"/>
<gene>
    <name evidence="2" type="ORF">MSBR3_2883</name>
</gene>
<evidence type="ECO:0000313" key="3">
    <source>
        <dbReference type="Proteomes" id="UP000033066"/>
    </source>
</evidence>
<dbReference type="InterPro" id="IPR036291">
    <property type="entry name" value="NAD(P)-bd_dom_sf"/>
</dbReference>
<proteinExistence type="predicted"/>
<dbReference type="SUPFAM" id="SSF64182">
    <property type="entry name" value="DHH phosphoesterases"/>
    <property type="match status" value="1"/>
</dbReference>
<dbReference type="GO" id="GO:0006813">
    <property type="term" value="P:potassium ion transport"/>
    <property type="evidence" value="ECO:0007669"/>
    <property type="project" value="InterPro"/>
</dbReference>
<dbReference type="Gene3D" id="3.10.310.30">
    <property type="match status" value="1"/>
</dbReference>
<dbReference type="Proteomes" id="UP000033066">
    <property type="component" value="Chromosome"/>
</dbReference>
<name>A0A0E3SMH4_METBA</name>
<dbReference type="SUPFAM" id="SSF51735">
    <property type="entry name" value="NAD(P)-binding Rossmann-fold domains"/>
    <property type="match status" value="1"/>
</dbReference>
<sequence length="505" mass="55404">MLSFTLVWTYTKQGGLFLLNLSKDADSNLKSTVKPRYLVLGSGSVGFALAKELRESNKLVIIVDKDEAKVETLREEGFEAIVGDISDPELVDKIDLKNVVVILFLTSNNEANRKGIENFKKAINPDVQLFSRASDIINKEKMEDLGADYVFMPSKLVASSLSRSLERAESVHRGNRLARWLKGIRDKRLAIVIHDNPDPDAISSGLALKEIAKSIGVEANILYHGRIGHQENKAFVNLLGIDLGKMEENGLKGYDEIALIDCSIPGVNNMVPPNSFVGIVIDHHPPGETEIKAEYIDIRPNFGATATIMTKYLQQLNINISKTLATALLYGIRTDTQDFKRKTDPADLSAASYLYPLSNHGILDQLEQPSMAIETLEVLGEAIRNRQVLGSYLLSNVGNIRDRDTLPQAADYLLSLEGISTTVVFGVTEDRIYISGRSNDIRINLGEVMRQAFGEDAGGHANAAGAQIPLGVFSATKDRQTLLRLVNEAVVKRFLSAVGVESVGE</sequence>
<reference evidence="2" key="1">
    <citation type="submission" date="2014-07" db="EMBL/GenBank/DDBJ databases">
        <title>Methanogenic archaea and the global carbon cycle.</title>
        <authorList>
            <person name="Henriksen J.R."/>
            <person name="Luke J."/>
            <person name="Reinhart S."/>
            <person name="Benedict M.N."/>
            <person name="Youngblut N.D."/>
            <person name="Metcalf M.E."/>
            <person name="Whitaker R.J."/>
            <person name="Metcalf W.W."/>
        </authorList>
    </citation>
    <scope>NUCLEOTIDE SEQUENCE [LARGE SCALE GENOMIC DNA]</scope>
    <source>
        <strain evidence="2">3</strain>
    </source>
</reference>
<dbReference type="AlphaFoldDB" id="A0A0E3SMH4"/>
<dbReference type="STRING" id="1434107.MSBR3_2883"/>
<evidence type="ECO:0000259" key="1">
    <source>
        <dbReference type="PROSITE" id="PS51201"/>
    </source>
</evidence>
<dbReference type="InterPro" id="IPR038763">
    <property type="entry name" value="DHH_sf"/>
</dbReference>
<dbReference type="Pfam" id="PF01368">
    <property type="entry name" value="DHH"/>
    <property type="match status" value="1"/>
</dbReference>
<keyword evidence="3" id="KW-1185">Reference proteome</keyword>
<dbReference type="Pfam" id="PF02254">
    <property type="entry name" value="TrkA_N"/>
    <property type="match status" value="1"/>
</dbReference>
<accession>A0A0E3SMH4</accession>
<organism evidence="2 3">
    <name type="scientific">Methanosarcina barkeri 3</name>
    <dbReference type="NCBI Taxonomy" id="1434107"/>
    <lineage>
        <taxon>Archaea</taxon>
        <taxon>Methanobacteriati</taxon>
        <taxon>Methanobacteriota</taxon>
        <taxon>Stenosarchaea group</taxon>
        <taxon>Methanomicrobia</taxon>
        <taxon>Methanosarcinales</taxon>
        <taxon>Methanosarcinaceae</taxon>
        <taxon>Methanosarcina</taxon>
    </lineage>
</organism>
<dbReference type="Gene3D" id="3.40.50.720">
    <property type="entry name" value="NAD(P)-binding Rossmann-like Domain"/>
    <property type="match status" value="1"/>
</dbReference>
<protein>
    <submittedName>
        <fullName evidence="2">Kef-type K+ transport systems (NAD-binding component fused to domain related to exopolyphosphatase)</fullName>
    </submittedName>
</protein>
<dbReference type="Gene3D" id="3.90.1640.10">
    <property type="entry name" value="inorganic pyrophosphatase (n-terminal core)"/>
    <property type="match status" value="1"/>
</dbReference>
<dbReference type="GO" id="GO:0003676">
    <property type="term" value="F:nucleic acid binding"/>
    <property type="evidence" value="ECO:0007669"/>
    <property type="project" value="InterPro"/>
</dbReference>
<dbReference type="PROSITE" id="PS51201">
    <property type="entry name" value="RCK_N"/>
    <property type="match status" value="1"/>
</dbReference>
<dbReference type="KEGG" id="mbak:MSBR3_2883"/>
<dbReference type="HOGENOM" id="CLU_046377_1_1_2"/>